<dbReference type="OrthoDB" id="4959at2"/>
<evidence type="ECO:0000313" key="2">
    <source>
        <dbReference type="EMBL" id="RNM31103.1"/>
    </source>
</evidence>
<comment type="caution">
    <text evidence="2">The sequence shown here is derived from an EMBL/GenBank/DDBJ whole genome shotgun (WGS) entry which is preliminary data.</text>
</comment>
<dbReference type="Pfam" id="PF00148">
    <property type="entry name" value="Oxidored_nitro"/>
    <property type="match status" value="1"/>
</dbReference>
<sequence length="425" mass="48549">MNEHVAKIQVKDIQSSTPFHAGLEFTPQTRGTWTIAHTPLLIPESHEIFVCPQGCLRGVVLSAAEAHGMDRFSMVTVTEDDLYNGKIEELFIDGVSDIVEHLDPQPPLVMTFTSCVHHFVAIDLDLVFKELNQRFPDICFVENYMNCTMRHSKVHYESMTTKQLYAGLQPTKQDGSINIIGNYFTLDRDSEIFQIIGDAKDLCQMRTFDEYLEMAASSYNIYNAPVAIECVQDLEKRLNQKPIYMPYSWDIEEIKQDEAKLMEILGIYPDLSRYEKDALRALEKLHDAIKDIEIQIDMSATPRPLSLAKLLLEHGFHVTTVYTDTILPGEEKALAWLQEHHPDLMVCACVDFRCRTWQKSTTPVLAIGQKAAYYSGTDHFVNMIVNDGMYGFVAIRKLCEKMLDAYIYPKETQRILDVKARGCVL</sequence>
<feature type="domain" description="Nitrogenase/oxidoreductase component 1" evidence="1">
    <location>
        <begin position="42"/>
        <end position="377"/>
    </location>
</feature>
<dbReference type="RefSeq" id="WP_128519283.1">
    <property type="nucleotide sequence ID" value="NZ_JAXJPM010000059.1"/>
</dbReference>
<evidence type="ECO:0000313" key="3">
    <source>
        <dbReference type="Proteomes" id="UP000276568"/>
    </source>
</evidence>
<dbReference type="EMBL" id="RJQC01000001">
    <property type="protein sequence ID" value="RNM31103.1"/>
    <property type="molecule type" value="Genomic_DNA"/>
</dbReference>
<dbReference type="AlphaFoldDB" id="A0A3N0I260"/>
<name>A0A3N0I260_9FIRM</name>
<dbReference type="GO" id="GO:0016491">
    <property type="term" value="F:oxidoreductase activity"/>
    <property type="evidence" value="ECO:0007669"/>
    <property type="project" value="InterPro"/>
</dbReference>
<evidence type="ECO:0000259" key="1">
    <source>
        <dbReference type="Pfam" id="PF00148"/>
    </source>
</evidence>
<dbReference type="SUPFAM" id="SSF53807">
    <property type="entry name" value="Helical backbone' metal receptor"/>
    <property type="match status" value="1"/>
</dbReference>
<reference evidence="2 3" key="1">
    <citation type="submission" date="2018-11" db="EMBL/GenBank/DDBJ databases">
        <title>Clostridium sp. nov., a member of the family Erysipelotrichaceae isolated from pig faeces.</title>
        <authorList>
            <person name="Chang Y.-H."/>
        </authorList>
    </citation>
    <scope>NUCLEOTIDE SEQUENCE [LARGE SCALE GENOMIC DNA]</scope>
    <source>
        <strain evidence="2 3">YH-panp20</strain>
    </source>
</reference>
<organism evidence="2 3">
    <name type="scientific">Absicoccus porci</name>
    <dbReference type="NCBI Taxonomy" id="2486576"/>
    <lineage>
        <taxon>Bacteria</taxon>
        <taxon>Bacillati</taxon>
        <taxon>Bacillota</taxon>
        <taxon>Erysipelotrichia</taxon>
        <taxon>Erysipelotrichales</taxon>
        <taxon>Erysipelotrichaceae</taxon>
        <taxon>Absicoccus</taxon>
    </lineage>
</organism>
<proteinExistence type="predicted"/>
<dbReference type="InterPro" id="IPR000510">
    <property type="entry name" value="Nase/OxRdtase_comp1"/>
</dbReference>
<dbReference type="Proteomes" id="UP000276568">
    <property type="component" value="Unassembled WGS sequence"/>
</dbReference>
<keyword evidence="3" id="KW-1185">Reference proteome</keyword>
<protein>
    <submittedName>
        <fullName evidence="2">Nitrogenase</fullName>
    </submittedName>
</protein>
<accession>A0A3N0I260</accession>
<gene>
    <name evidence="2" type="ORF">EDX97_00575</name>
</gene>